<dbReference type="EMBL" id="WHWB01032897">
    <property type="protein sequence ID" value="KAJ7423140.1"/>
    <property type="molecule type" value="Genomic_DNA"/>
</dbReference>
<gene>
    <name evidence="1" type="ORF">WISP_34830</name>
</gene>
<dbReference type="PRINTS" id="PR01345">
    <property type="entry name" value="CERVTRCPTASE"/>
</dbReference>
<accession>A0ABQ9DPJ3</accession>
<sequence>MIGLIAEKNLLKFHEGKRSVLQLGRNNLMNLYRLGANLLETSSAEEDLGVLVDNKLSMSQQCALLAKKANSVLDCIRKSIASRSRQGILPPYSALVRHILSVASCSAVFTSSLLS</sequence>
<proteinExistence type="predicted"/>
<evidence type="ECO:0000313" key="1">
    <source>
        <dbReference type="EMBL" id="KAJ7423140.1"/>
    </source>
</evidence>
<organism evidence="1 2">
    <name type="scientific">Willisornis vidua</name>
    <name type="common">Xingu scale-backed antbird</name>
    <dbReference type="NCBI Taxonomy" id="1566151"/>
    <lineage>
        <taxon>Eukaryota</taxon>
        <taxon>Metazoa</taxon>
        <taxon>Chordata</taxon>
        <taxon>Craniata</taxon>
        <taxon>Vertebrata</taxon>
        <taxon>Euteleostomi</taxon>
        <taxon>Archelosauria</taxon>
        <taxon>Archosauria</taxon>
        <taxon>Dinosauria</taxon>
        <taxon>Saurischia</taxon>
        <taxon>Theropoda</taxon>
        <taxon>Coelurosauria</taxon>
        <taxon>Aves</taxon>
        <taxon>Neognathae</taxon>
        <taxon>Neoaves</taxon>
        <taxon>Telluraves</taxon>
        <taxon>Australaves</taxon>
        <taxon>Passeriformes</taxon>
        <taxon>Thamnophilidae</taxon>
        <taxon>Willisornis</taxon>
    </lineage>
</organism>
<dbReference type="PANTHER" id="PTHR33332">
    <property type="entry name" value="REVERSE TRANSCRIPTASE DOMAIN-CONTAINING PROTEIN"/>
    <property type="match status" value="1"/>
</dbReference>
<dbReference type="Proteomes" id="UP001145742">
    <property type="component" value="Unassembled WGS sequence"/>
</dbReference>
<name>A0ABQ9DPJ3_9PASS</name>
<comment type="caution">
    <text evidence="1">The sequence shown here is derived from an EMBL/GenBank/DDBJ whole genome shotgun (WGS) entry which is preliminary data.</text>
</comment>
<keyword evidence="2" id="KW-1185">Reference proteome</keyword>
<evidence type="ECO:0000313" key="2">
    <source>
        <dbReference type="Proteomes" id="UP001145742"/>
    </source>
</evidence>
<reference evidence="1" key="1">
    <citation type="submission" date="2019-10" db="EMBL/GenBank/DDBJ databases">
        <authorList>
            <person name="Soares A.E.R."/>
            <person name="Aleixo A."/>
            <person name="Schneider P."/>
            <person name="Miyaki C.Y."/>
            <person name="Schneider M.P."/>
            <person name="Mello C."/>
            <person name="Vasconcelos A.T.R."/>
        </authorList>
    </citation>
    <scope>NUCLEOTIDE SEQUENCE</scope>
    <source>
        <tissue evidence="1">Muscle</tissue>
    </source>
</reference>
<protein>
    <submittedName>
        <fullName evidence="1">Uncharacterized protein</fullName>
    </submittedName>
</protein>